<name>A0A7S2HBS9_9STRA</name>
<proteinExistence type="predicted"/>
<feature type="compositionally biased region" description="Basic residues" evidence="1">
    <location>
        <begin position="20"/>
        <end position="34"/>
    </location>
</feature>
<protein>
    <submittedName>
        <fullName evidence="2">Uncharacterized protein</fullName>
    </submittedName>
</protein>
<evidence type="ECO:0000256" key="1">
    <source>
        <dbReference type="SAM" id="MobiDB-lite"/>
    </source>
</evidence>
<feature type="compositionally biased region" description="Polar residues" evidence="1">
    <location>
        <begin position="1"/>
        <end position="16"/>
    </location>
</feature>
<sequence>MTGQMNGVTNAPTRQLTKNEKKRAKKKAEAKKKKILAEVQNGATLSENGHVPPPPPPEDDMAGVDVEYVSATTLQEDMDEFKAIFEKFASVEELTGKGKKDETSSKDDDPVEAAMAAAKAIEATATVPEDGDEEDGEKKMSRKARKKMSRLSVA</sequence>
<evidence type="ECO:0000313" key="2">
    <source>
        <dbReference type="EMBL" id="CAD9486172.1"/>
    </source>
</evidence>
<feature type="region of interest" description="Disordered" evidence="1">
    <location>
        <begin position="93"/>
        <end position="154"/>
    </location>
</feature>
<feature type="compositionally biased region" description="Basic residues" evidence="1">
    <location>
        <begin position="140"/>
        <end position="154"/>
    </location>
</feature>
<dbReference type="EMBL" id="HBGS01059265">
    <property type="protein sequence ID" value="CAD9486172.1"/>
    <property type="molecule type" value="Transcribed_RNA"/>
</dbReference>
<reference evidence="2" key="1">
    <citation type="submission" date="2021-01" db="EMBL/GenBank/DDBJ databases">
        <authorList>
            <person name="Corre E."/>
            <person name="Pelletier E."/>
            <person name="Niang G."/>
            <person name="Scheremetjew M."/>
            <person name="Finn R."/>
            <person name="Kale V."/>
            <person name="Holt S."/>
            <person name="Cochrane G."/>
            <person name="Meng A."/>
            <person name="Brown T."/>
            <person name="Cohen L."/>
        </authorList>
    </citation>
    <scope>NUCLEOTIDE SEQUENCE</scope>
    <source>
        <strain evidence="2">CCMP1381</strain>
    </source>
</reference>
<feature type="region of interest" description="Disordered" evidence="1">
    <location>
        <begin position="1"/>
        <end position="62"/>
    </location>
</feature>
<feature type="compositionally biased region" description="Low complexity" evidence="1">
    <location>
        <begin position="113"/>
        <end position="125"/>
    </location>
</feature>
<organism evidence="2">
    <name type="scientific">Octactis speculum</name>
    <dbReference type="NCBI Taxonomy" id="3111310"/>
    <lineage>
        <taxon>Eukaryota</taxon>
        <taxon>Sar</taxon>
        <taxon>Stramenopiles</taxon>
        <taxon>Ochrophyta</taxon>
        <taxon>Dictyochophyceae</taxon>
        <taxon>Dictyochales</taxon>
        <taxon>Dictyochaceae</taxon>
        <taxon>Octactis</taxon>
    </lineage>
</organism>
<gene>
    <name evidence="2" type="ORF">DSPE1174_LOCUS30929</name>
</gene>
<dbReference type="AlphaFoldDB" id="A0A7S2HBS9"/>
<accession>A0A7S2HBS9</accession>
<feature type="compositionally biased region" description="Basic and acidic residues" evidence="1">
    <location>
        <begin position="94"/>
        <end position="108"/>
    </location>
</feature>